<sequence length="179" mass="20934">MIHLAIVGSSGNQINDMLKLDERHIKQTINHVLDYIENTLKKETFEIILVSGGSPWIDHVAIQLFLTDKFAGLQLYLPSKFDVKKNHYVNTHEGRKLNELHNIFSKKIDINSLFELTRAILQTKNIEIKRGFLQRNNLIAKNCDHLLVFTFEDKYPTKGDIAHTWKKVLHQYKKHYTLI</sequence>
<proteinExistence type="predicted"/>
<name>A0A6C0LTY4_9ZZZZ</name>
<evidence type="ECO:0000313" key="1">
    <source>
        <dbReference type="EMBL" id="QHU33014.1"/>
    </source>
</evidence>
<organism evidence="1">
    <name type="scientific">viral metagenome</name>
    <dbReference type="NCBI Taxonomy" id="1070528"/>
    <lineage>
        <taxon>unclassified sequences</taxon>
        <taxon>metagenomes</taxon>
        <taxon>organismal metagenomes</taxon>
    </lineage>
</organism>
<reference evidence="1" key="1">
    <citation type="journal article" date="2020" name="Nature">
        <title>Giant virus diversity and host interactions through global metagenomics.</title>
        <authorList>
            <person name="Schulz F."/>
            <person name="Roux S."/>
            <person name="Paez-Espino D."/>
            <person name="Jungbluth S."/>
            <person name="Walsh D.A."/>
            <person name="Denef V.J."/>
            <person name="McMahon K.D."/>
            <person name="Konstantinidis K.T."/>
            <person name="Eloe-Fadrosh E.A."/>
            <person name="Kyrpides N.C."/>
            <person name="Woyke T."/>
        </authorList>
    </citation>
    <scope>NUCLEOTIDE SEQUENCE</scope>
    <source>
        <strain evidence="1">GVMAG-S-1014582-52</strain>
    </source>
</reference>
<accession>A0A6C0LTY4</accession>
<dbReference type="EMBL" id="MN740556">
    <property type="protein sequence ID" value="QHU33014.1"/>
    <property type="molecule type" value="Genomic_DNA"/>
</dbReference>
<dbReference type="AlphaFoldDB" id="A0A6C0LTY4"/>
<protein>
    <submittedName>
        <fullName evidence="1">Uncharacterized protein</fullName>
    </submittedName>
</protein>